<proteinExistence type="predicted"/>
<organism evidence="1 2">
    <name type="scientific">Dendrothele bispora (strain CBS 962.96)</name>
    <dbReference type="NCBI Taxonomy" id="1314807"/>
    <lineage>
        <taxon>Eukaryota</taxon>
        <taxon>Fungi</taxon>
        <taxon>Dikarya</taxon>
        <taxon>Basidiomycota</taxon>
        <taxon>Agaricomycotina</taxon>
        <taxon>Agaricomycetes</taxon>
        <taxon>Agaricomycetidae</taxon>
        <taxon>Agaricales</taxon>
        <taxon>Agaricales incertae sedis</taxon>
        <taxon>Dendrothele</taxon>
    </lineage>
</organism>
<gene>
    <name evidence="1" type="ORF">K435DRAFT_880465</name>
</gene>
<evidence type="ECO:0000313" key="2">
    <source>
        <dbReference type="Proteomes" id="UP000297245"/>
    </source>
</evidence>
<dbReference type="PANTHER" id="PTHR33112">
    <property type="entry name" value="DOMAIN PROTEIN, PUTATIVE-RELATED"/>
    <property type="match status" value="1"/>
</dbReference>
<dbReference type="Proteomes" id="UP000297245">
    <property type="component" value="Unassembled WGS sequence"/>
</dbReference>
<name>A0A4S8KJK2_DENBC</name>
<dbReference type="AlphaFoldDB" id="A0A4S8KJK2"/>
<reference evidence="1 2" key="1">
    <citation type="journal article" date="2019" name="Nat. Ecol. Evol.">
        <title>Megaphylogeny resolves global patterns of mushroom evolution.</title>
        <authorList>
            <person name="Varga T."/>
            <person name="Krizsan K."/>
            <person name="Foldi C."/>
            <person name="Dima B."/>
            <person name="Sanchez-Garcia M."/>
            <person name="Sanchez-Ramirez S."/>
            <person name="Szollosi G.J."/>
            <person name="Szarkandi J.G."/>
            <person name="Papp V."/>
            <person name="Albert L."/>
            <person name="Andreopoulos W."/>
            <person name="Angelini C."/>
            <person name="Antonin V."/>
            <person name="Barry K.W."/>
            <person name="Bougher N.L."/>
            <person name="Buchanan P."/>
            <person name="Buyck B."/>
            <person name="Bense V."/>
            <person name="Catcheside P."/>
            <person name="Chovatia M."/>
            <person name="Cooper J."/>
            <person name="Damon W."/>
            <person name="Desjardin D."/>
            <person name="Finy P."/>
            <person name="Geml J."/>
            <person name="Haridas S."/>
            <person name="Hughes K."/>
            <person name="Justo A."/>
            <person name="Karasinski D."/>
            <person name="Kautmanova I."/>
            <person name="Kiss B."/>
            <person name="Kocsube S."/>
            <person name="Kotiranta H."/>
            <person name="LaButti K.M."/>
            <person name="Lechner B.E."/>
            <person name="Liimatainen K."/>
            <person name="Lipzen A."/>
            <person name="Lukacs Z."/>
            <person name="Mihaltcheva S."/>
            <person name="Morgado L.N."/>
            <person name="Niskanen T."/>
            <person name="Noordeloos M.E."/>
            <person name="Ohm R.A."/>
            <person name="Ortiz-Santana B."/>
            <person name="Ovrebo C."/>
            <person name="Racz N."/>
            <person name="Riley R."/>
            <person name="Savchenko A."/>
            <person name="Shiryaev A."/>
            <person name="Soop K."/>
            <person name="Spirin V."/>
            <person name="Szebenyi C."/>
            <person name="Tomsovsky M."/>
            <person name="Tulloss R.E."/>
            <person name="Uehling J."/>
            <person name="Grigoriev I.V."/>
            <person name="Vagvolgyi C."/>
            <person name="Papp T."/>
            <person name="Martin F.M."/>
            <person name="Miettinen O."/>
            <person name="Hibbett D.S."/>
            <person name="Nagy L.G."/>
        </authorList>
    </citation>
    <scope>NUCLEOTIDE SEQUENCE [LARGE SCALE GENOMIC DNA]</scope>
    <source>
        <strain evidence="1 2">CBS 962.96</strain>
    </source>
</reference>
<evidence type="ECO:0000313" key="1">
    <source>
        <dbReference type="EMBL" id="THU75619.1"/>
    </source>
</evidence>
<protein>
    <submittedName>
        <fullName evidence="1">Uncharacterized protein</fullName>
    </submittedName>
</protein>
<accession>A0A4S8KJK2</accession>
<dbReference type="EMBL" id="ML181788">
    <property type="protein sequence ID" value="THU75619.1"/>
    <property type="molecule type" value="Genomic_DNA"/>
</dbReference>
<dbReference type="PANTHER" id="PTHR33112:SF10">
    <property type="entry name" value="TOL"/>
    <property type="match status" value="1"/>
</dbReference>
<keyword evidence="2" id="KW-1185">Reference proteome</keyword>
<sequence length="239" mass="26988">MTEDMLIARWNTTRENYSTRSFTNPADRRNAILGTAKVLCDTIGEIDSGGHLKNRLYEELLWFLNTKPGGSPTPLISFPRDPAPKGLFPSWSWLKLWPVSWPALIEPLHGVALCMEEDESENNITSVRIEGPALELKLVQLVDSNGEVKKMQLAYSDGTLTNIQLRLDSLNLGEGLNITCIPLAWGCSNGMWYEQGMLLLRREGEYCIRIGVGFVPEHDLDVFRSRMDSEGERKMLSCR</sequence>